<gene>
    <name evidence="7" type="ORF">C1706_12345</name>
</gene>
<dbReference type="PANTHER" id="PTHR23542:SF1">
    <property type="entry name" value="MAJOR FACILITATOR SUPERFAMILY (MFS) PROFILE DOMAIN-CONTAINING PROTEIN"/>
    <property type="match status" value="1"/>
</dbReference>
<feature type="domain" description="Major facilitator superfamily (MFS) profile" evidence="6">
    <location>
        <begin position="174"/>
        <end position="398"/>
    </location>
</feature>
<feature type="transmembrane region" description="Helical" evidence="5">
    <location>
        <begin position="139"/>
        <end position="160"/>
    </location>
</feature>
<evidence type="ECO:0000313" key="8">
    <source>
        <dbReference type="Proteomes" id="UP000290624"/>
    </source>
</evidence>
<evidence type="ECO:0000256" key="4">
    <source>
        <dbReference type="ARBA" id="ARBA00023136"/>
    </source>
</evidence>
<feature type="transmembrane region" description="Helical" evidence="5">
    <location>
        <begin position="212"/>
        <end position="235"/>
    </location>
</feature>
<evidence type="ECO:0000259" key="6">
    <source>
        <dbReference type="PROSITE" id="PS50850"/>
    </source>
</evidence>
<keyword evidence="3 5" id="KW-1133">Transmembrane helix</keyword>
<dbReference type="OrthoDB" id="4229605at2"/>
<evidence type="ECO:0000313" key="7">
    <source>
        <dbReference type="EMBL" id="RXW31447.1"/>
    </source>
</evidence>
<feature type="transmembrane region" description="Helical" evidence="5">
    <location>
        <begin position="20"/>
        <end position="41"/>
    </location>
</feature>
<dbReference type="RefSeq" id="WP_129459540.1">
    <property type="nucleotide sequence ID" value="NZ_PPCV01000009.1"/>
</dbReference>
<dbReference type="Proteomes" id="UP000290624">
    <property type="component" value="Unassembled WGS sequence"/>
</dbReference>
<accession>A0A4Q2EDC6</accession>
<proteinExistence type="predicted"/>
<feature type="transmembrane region" description="Helical" evidence="5">
    <location>
        <begin position="47"/>
        <end position="65"/>
    </location>
</feature>
<keyword evidence="4 5" id="KW-0472">Membrane</keyword>
<dbReference type="Pfam" id="PF07690">
    <property type="entry name" value="MFS_1"/>
    <property type="match status" value="1"/>
</dbReference>
<dbReference type="EMBL" id="PPCV01000009">
    <property type="protein sequence ID" value="RXW31447.1"/>
    <property type="molecule type" value="Genomic_DNA"/>
</dbReference>
<protein>
    <submittedName>
        <fullName evidence="7">MFS transporter</fullName>
    </submittedName>
</protein>
<evidence type="ECO:0000256" key="1">
    <source>
        <dbReference type="ARBA" id="ARBA00004651"/>
    </source>
</evidence>
<evidence type="ECO:0000256" key="3">
    <source>
        <dbReference type="ARBA" id="ARBA00022989"/>
    </source>
</evidence>
<dbReference type="PROSITE" id="PS50850">
    <property type="entry name" value="MFS"/>
    <property type="match status" value="1"/>
</dbReference>
<feature type="transmembrane region" description="Helical" evidence="5">
    <location>
        <begin position="247"/>
        <end position="266"/>
    </location>
</feature>
<dbReference type="InterPro" id="IPR036259">
    <property type="entry name" value="MFS_trans_sf"/>
</dbReference>
<comment type="subcellular location">
    <subcellularLocation>
        <location evidence="1">Cell membrane</location>
        <topology evidence="1">Multi-pass membrane protein</topology>
    </subcellularLocation>
</comment>
<evidence type="ECO:0000256" key="2">
    <source>
        <dbReference type="ARBA" id="ARBA00022692"/>
    </source>
</evidence>
<sequence>MNFSAYSEIWRFPAVRQAVLLGVLGKAPWFGVMVVLTLHVVGDLGQGYASAGALSAVFTVAVALASPLRGRLLDTLGLRRTLAPSLILLPLGFIAAPFLGYWALMAVMAGVGLLAIPWFVLTRQLMLAAVPHDLRRPALALDSVVTEVAFMGGPTLGIVLATTWSTGGTLTALALASVSAAAILTFINPPLVSEGRTDTAPGRGGIRSWMSGPVLTTFVATVAVSVTLAGTDLGIVAASRAMGSSTVLAVVIVVWGAGSLVGGFVFGGLPHGAVGLTPLIAGLAIFTALGALGSTPWLFAILMALAGLFCAPSIAAISERLGEIVPEASRGEAFGWQGTFNTLGSAMAPPVIGSVMDSHGWQLGLVATGAAGLALAALGWIALRLGRRGVARHRMRNA</sequence>
<keyword evidence="2 5" id="KW-0812">Transmembrane</keyword>
<keyword evidence="8" id="KW-1185">Reference proteome</keyword>
<name>A0A4Q2EDC6_9ACTN</name>
<feature type="transmembrane region" description="Helical" evidence="5">
    <location>
        <begin position="272"/>
        <end position="292"/>
    </location>
</feature>
<dbReference type="Gene3D" id="1.20.1250.20">
    <property type="entry name" value="MFS general substrate transporter like domains"/>
    <property type="match status" value="2"/>
</dbReference>
<dbReference type="PANTHER" id="PTHR23542">
    <property type="match status" value="1"/>
</dbReference>
<feature type="transmembrane region" description="Helical" evidence="5">
    <location>
        <begin position="297"/>
        <end position="317"/>
    </location>
</feature>
<dbReference type="InterPro" id="IPR011701">
    <property type="entry name" value="MFS"/>
</dbReference>
<organism evidence="7 8">
    <name type="scientific">Propioniciclava flava</name>
    <dbReference type="NCBI Taxonomy" id="2072026"/>
    <lineage>
        <taxon>Bacteria</taxon>
        <taxon>Bacillati</taxon>
        <taxon>Actinomycetota</taxon>
        <taxon>Actinomycetes</taxon>
        <taxon>Propionibacteriales</taxon>
        <taxon>Propionibacteriaceae</taxon>
        <taxon>Propioniciclava</taxon>
    </lineage>
</organism>
<feature type="transmembrane region" description="Helical" evidence="5">
    <location>
        <begin position="172"/>
        <end position="192"/>
    </location>
</feature>
<dbReference type="SUPFAM" id="SSF103473">
    <property type="entry name" value="MFS general substrate transporter"/>
    <property type="match status" value="1"/>
</dbReference>
<reference evidence="7 8" key="1">
    <citation type="submission" date="2018-01" db="EMBL/GenBank/DDBJ databases">
        <title>Lactibacter flavus gen. nov., sp. nov., a novel bacterium of the family Propionibacteriaceae isolated from raw milk and dairy products.</title>
        <authorList>
            <person name="Wenning M."/>
            <person name="Breitenwieser F."/>
            <person name="Huptas C."/>
            <person name="von Neubeck M."/>
            <person name="Busse H.-J."/>
            <person name="Scherer S."/>
        </authorList>
    </citation>
    <scope>NUCLEOTIDE SEQUENCE [LARGE SCALE GENOMIC DNA]</scope>
    <source>
        <strain evidence="7 8">VG341</strain>
    </source>
</reference>
<feature type="transmembrane region" description="Helical" evidence="5">
    <location>
        <begin position="86"/>
        <end position="119"/>
    </location>
</feature>
<dbReference type="InterPro" id="IPR020846">
    <property type="entry name" value="MFS_dom"/>
</dbReference>
<dbReference type="GO" id="GO:0005886">
    <property type="term" value="C:plasma membrane"/>
    <property type="evidence" value="ECO:0007669"/>
    <property type="project" value="UniProtKB-SubCell"/>
</dbReference>
<evidence type="ECO:0000256" key="5">
    <source>
        <dbReference type="SAM" id="Phobius"/>
    </source>
</evidence>
<feature type="transmembrane region" description="Helical" evidence="5">
    <location>
        <begin position="363"/>
        <end position="386"/>
    </location>
</feature>
<dbReference type="AlphaFoldDB" id="A0A4Q2EDC6"/>
<dbReference type="GO" id="GO:0022857">
    <property type="term" value="F:transmembrane transporter activity"/>
    <property type="evidence" value="ECO:0007669"/>
    <property type="project" value="InterPro"/>
</dbReference>
<comment type="caution">
    <text evidence="7">The sequence shown here is derived from an EMBL/GenBank/DDBJ whole genome shotgun (WGS) entry which is preliminary data.</text>
</comment>